<comment type="caution">
    <text evidence="15">The sequence shown here is derived from an EMBL/GenBank/DDBJ whole genome shotgun (WGS) entry which is preliminary data.</text>
</comment>
<evidence type="ECO:0000256" key="5">
    <source>
        <dbReference type="ARBA" id="ARBA00023002"/>
    </source>
</evidence>
<dbReference type="SUPFAM" id="SSF47203">
    <property type="entry name" value="Acyl-CoA dehydrogenase C-terminal domain-like"/>
    <property type="match status" value="1"/>
</dbReference>
<proteinExistence type="inferred from homology"/>
<evidence type="ECO:0000313" key="15">
    <source>
        <dbReference type="EMBL" id="MCP1674679.1"/>
    </source>
</evidence>
<organism evidence="15 16">
    <name type="scientific">Natronocella acetinitrilica</name>
    <dbReference type="NCBI Taxonomy" id="414046"/>
    <lineage>
        <taxon>Bacteria</taxon>
        <taxon>Pseudomonadati</taxon>
        <taxon>Pseudomonadota</taxon>
        <taxon>Gammaproteobacteria</taxon>
        <taxon>Chromatiales</taxon>
        <taxon>Ectothiorhodospiraceae</taxon>
        <taxon>Natronocella</taxon>
    </lineage>
</organism>
<dbReference type="GO" id="GO:0016627">
    <property type="term" value="F:oxidoreductase activity, acting on the CH-CH group of donors"/>
    <property type="evidence" value="ECO:0007669"/>
    <property type="project" value="InterPro"/>
</dbReference>
<dbReference type="FunFam" id="2.40.110.10:FF:000031">
    <property type="entry name" value="Acyl-CoA dehydrogenase, putative"/>
    <property type="match status" value="1"/>
</dbReference>
<dbReference type="GO" id="GO:0050660">
    <property type="term" value="F:flavin adenine dinucleotide binding"/>
    <property type="evidence" value="ECO:0007669"/>
    <property type="project" value="InterPro"/>
</dbReference>
<dbReference type="EC" id="1.3.99.41" evidence="8"/>
<evidence type="ECO:0000313" key="16">
    <source>
        <dbReference type="Proteomes" id="UP001205843"/>
    </source>
</evidence>
<dbReference type="Gene3D" id="1.10.540.10">
    <property type="entry name" value="Acyl-CoA dehydrogenase/oxidase, N-terminal domain"/>
    <property type="match status" value="1"/>
</dbReference>
<dbReference type="PANTHER" id="PTHR42803">
    <property type="entry name" value="ACYL-COA DEHYDROGENASE"/>
    <property type="match status" value="1"/>
</dbReference>
<dbReference type="InterPro" id="IPR037069">
    <property type="entry name" value="AcylCoA_DH/ox_N_sf"/>
</dbReference>
<keyword evidence="5 10" id="KW-0560">Oxidoreductase</keyword>
<comment type="catalytic activity">
    <reaction evidence="6">
        <text>3-(methylsulfanyl)propanoyl-CoA + oxidized [electron-transfer flavoprotein] + H(+) = 3-(methylsulfanyl)acryloyl-CoA + reduced [electron-transfer flavoprotein]</text>
        <dbReference type="Rhea" id="RHEA:52612"/>
        <dbReference type="Rhea" id="RHEA-COMP:10685"/>
        <dbReference type="Rhea" id="RHEA-COMP:10686"/>
        <dbReference type="ChEBI" id="CHEBI:15378"/>
        <dbReference type="ChEBI" id="CHEBI:57692"/>
        <dbReference type="ChEBI" id="CHEBI:58307"/>
        <dbReference type="ChEBI" id="CHEBI:82815"/>
        <dbReference type="ChEBI" id="CHEBI:84994"/>
        <dbReference type="EC" id="1.3.99.41"/>
    </reaction>
    <physiologicalReaction direction="left-to-right" evidence="6">
        <dbReference type="Rhea" id="RHEA:52613"/>
    </physiologicalReaction>
</comment>
<dbReference type="Gene3D" id="1.20.140.10">
    <property type="entry name" value="Butyryl-CoA Dehydrogenase, subunit A, domain 3"/>
    <property type="match status" value="1"/>
</dbReference>
<keyword evidence="16" id="KW-1185">Reference proteome</keyword>
<evidence type="ECO:0000256" key="3">
    <source>
        <dbReference type="ARBA" id="ARBA00022630"/>
    </source>
</evidence>
<name>A0AAE3G2Y6_9GAMM</name>
<accession>A0AAE3G2Y6</accession>
<dbReference type="PANTHER" id="PTHR42803:SF1">
    <property type="entry name" value="BROAD-SPECIFICITY LINEAR ACYL-COA DEHYDROGENASE FADE5"/>
    <property type="match status" value="1"/>
</dbReference>
<dbReference type="Gene3D" id="2.40.110.10">
    <property type="entry name" value="Butyryl-CoA Dehydrogenase, subunit A, domain 2"/>
    <property type="match status" value="1"/>
</dbReference>
<feature type="domain" description="Acyl-CoA oxidase/dehydrogenase middle" evidence="12">
    <location>
        <begin position="162"/>
        <end position="266"/>
    </location>
</feature>
<dbReference type="EMBL" id="JALJXV010000004">
    <property type="protein sequence ID" value="MCP1674679.1"/>
    <property type="molecule type" value="Genomic_DNA"/>
</dbReference>
<dbReference type="Pfam" id="PF02771">
    <property type="entry name" value="Acyl-CoA_dh_N"/>
    <property type="match status" value="1"/>
</dbReference>
<sequence length="595" mass="63909">MHDYNPPLRHMRFVLQELLDYEAIHVLPAWSEASPDLVDAVLEEAGRFAGGVLAPLNRVGDRQGCRLADGAVTTPEGFPDAYRQYVENGWNGLSCPPEFDGQGLPGCVATVTQEMWQAANMAFALCPMLTAGAIEAIHRHGTSEQQALYLPRLVSGEWTGTMNLTEPQAGSDLAAVRARAVPEGDHYRLFGQKIYITWGEHDCAENIIHLVLARTPDAPPGVKGISLFIVPKFVPTAGGDPGERNDVQCVSTEHKLGIHGSPTCTMAYGEKDGAVAYLVGEEGQGLVYMFTMMNEARHKVGVEGLSISDRALQQARAYARDRVQGRPAGSSSSEAQAIIHHPDVRRMLLTMQAGVEAMRCLCYYAAWCMDLGREAADGDQRATLGARADLLIPIVKGWCTELSVELTSLGVQVHGGMGYVEETGAAQHFRDARITPIYEGTTAIQGNDLIGRKTHRDGGEAIKALIHEFRGDAEALRDIPGLPHLCEALSTALNGLETAADWVVAHHGEQPAASAAAAVPYLMQAGYVIAGGLMARAARRAHTALESGTGEKAFYEARIVTARFYMEQLLPRAGGLLPAVLAGDAVAQTDASVLD</sequence>
<dbReference type="AlphaFoldDB" id="A0AAE3G2Y6"/>
<feature type="domain" description="Acyl-CoA dehydrogenase/oxidase C-terminal" evidence="11">
    <location>
        <begin position="283"/>
        <end position="449"/>
    </location>
</feature>
<evidence type="ECO:0000259" key="14">
    <source>
        <dbReference type="Pfam" id="PF12806"/>
    </source>
</evidence>
<dbReference type="InterPro" id="IPR013786">
    <property type="entry name" value="AcylCoA_DH/ox_N"/>
</dbReference>
<comment type="function">
    <text evidence="7">Involved in the assimilation of dimethylsulphoniopropionate (DMSP), an important compound in the fixation of carbon in marine phytoplankton, by mediating the conversion of 3-(methylthio)propanoyl-CoA (MMPA-CoA) to 3-(methylthio)acryloyl-CoA (MTA-CoA).</text>
</comment>
<dbReference type="Pfam" id="PF02770">
    <property type="entry name" value="Acyl-CoA_dh_M"/>
    <property type="match status" value="1"/>
</dbReference>
<dbReference type="InterPro" id="IPR052166">
    <property type="entry name" value="Diverse_Acyl-CoA_DH"/>
</dbReference>
<evidence type="ECO:0000259" key="12">
    <source>
        <dbReference type="Pfam" id="PF02770"/>
    </source>
</evidence>
<evidence type="ECO:0000256" key="2">
    <source>
        <dbReference type="ARBA" id="ARBA00009347"/>
    </source>
</evidence>
<protein>
    <recommendedName>
        <fullName evidence="9">3-methylmercaptopropionyl-CoA dehydrogenase</fullName>
        <ecNumber evidence="8">1.3.99.41</ecNumber>
    </recommendedName>
</protein>
<dbReference type="RefSeq" id="WP_253476902.1">
    <property type="nucleotide sequence ID" value="NZ_JALJXV010000004.1"/>
</dbReference>
<dbReference type="Pfam" id="PF00441">
    <property type="entry name" value="Acyl-CoA_dh_1"/>
    <property type="match status" value="1"/>
</dbReference>
<dbReference type="InterPro" id="IPR046373">
    <property type="entry name" value="Acyl-CoA_Oxase/DH_mid-dom_sf"/>
</dbReference>
<evidence type="ECO:0000259" key="11">
    <source>
        <dbReference type="Pfam" id="PF00441"/>
    </source>
</evidence>
<feature type="domain" description="Acetyl-CoA dehydrogenase-like C-terminal" evidence="14">
    <location>
        <begin position="478"/>
        <end position="585"/>
    </location>
</feature>
<dbReference type="InterPro" id="IPR006091">
    <property type="entry name" value="Acyl-CoA_Oxase/DH_mid-dom"/>
</dbReference>
<evidence type="ECO:0000256" key="7">
    <source>
        <dbReference type="ARBA" id="ARBA00058683"/>
    </source>
</evidence>
<evidence type="ECO:0000256" key="4">
    <source>
        <dbReference type="ARBA" id="ARBA00022827"/>
    </source>
</evidence>
<evidence type="ECO:0000259" key="13">
    <source>
        <dbReference type="Pfam" id="PF02771"/>
    </source>
</evidence>
<evidence type="ECO:0000256" key="9">
    <source>
        <dbReference type="ARBA" id="ARBA00069043"/>
    </source>
</evidence>
<feature type="domain" description="Acyl-CoA dehydrogenase/oxidase N-terminal" evidence="13">
    <location>
        <begin position="77"/>
        <end position="157"/>
    </location>
</feature>
<comment type="cofactor">
    <cofactor evidence="1 10">
        <name>FAD</name>
        <dbReference type="ChEBI" id="CHEBI:57692"/>
    </cofactor>
</comment>
<dbReference type="InterPro" id="IPR036250">
    <property type="entry name" value="AcylCo_DH-like_C"/>
</dbReference>
<gene>
    <name evidence="15" type="ORF">J2T57_001817</name>
</gene>
<dbReference type="InterPro" id="IPR025878">
    <property type="entry name" value="Acyl-CoA_dh-like_C_dom"/>
</dbReference>
<dbReference type="InterPro" id="IPR009100">
    <property type="entry name" value="AcylCoA_DH/oxidase_NM_dom_sf"/>
</dbReference>
<keyword evidence="3 10" id="KW-0285">Flavoprotein</keyword>
<evidence type="ECO:0000256" key="1">
    <source>
        <dbReference type="ARBA" id="ARBA00001974"/>
    </source>
</evidence>
<dbReference type="SUPFAM" id="SSF56645">
    <property type="entry name" value="Acyl-CoA dehydrogenase NM domain-like"/>
    <property type="match status" value="1"/>
</dbReference>
<reference evidence="15" key="1">
    <citation type="submission" date="2022-03" db="EMBL/GenBank/DDBJ databases">
        <title>Genomic Encyclopedia of Type Strains, Phase III (KMG-III): the genomes of soil and plant-associated and newly described type strains.</title>
        <authorList>
            <person name="Whitman W."/>
        </authorList>
    </citation>
    <scope>NUCLEOTIDE SEQUENCE</scope>
    <source>
        <strain evidence="15">ANL 6-2</strain>
    </source>
</reference>
<evidence type="ECO:0000256" key="6">
    <source>
        <dbReference type="ARBA" id="ARBA00051388"/>
    </source>
</evidence>
<dbReference type="Proteomes" id="UP001205843">
    <property type="component" value="Unassembled WGS sequence"/>
</dbReference>
<comment type="similarity">
    <text evidence="2 10">Belongs to the acyl-CoA dehydrogenase family.</text>
</comment>
<keyword evidence="4 10" id="KW-0274">FAD</keyword>
<evidence type="ECO:0000256" key="10">
    <source>
        <dbReference type="RuleBase" id="RU362125"/>
    </source>
</evidence>
<dbReference type="InterPro" id="IPR009075">
    <property type="entry name" value="AcylCo_DH/oxidase_C"/>
</dbReference>
<evidence type="ECO:0000256" key="8">
    <source>
        <dbReference type="ARBA" id="ARBA00066694"/>
    </source>
</evidence>
<dbReference type="Pfam" id="PF12806">
    <property type="entry name" value="Acyl-CoA_dh_C"/>
    <property type="match status" value="1"/>
</dbReference>